<dbReference type="InterPro" id="IPR036890">
    <property type="entry name" value="HATPase_C_sf"/>
</dbReference>
<keyword evidence="9" id="KW-1133">Transmembrane helix</keyword>
<evidence type="ECO:0000259" key="10">
    <source>
        <dbReference type="PROSITE" id="PS50109"/>
    </source>
</evidence>
<dbReference type="EMBL" id="CP002432">
    <property type="protein sequence ID" value="ADU65333.1"/>
    <property type="molecule type" value="Genomic_DNA"/>
</dbReference>
<dbReference type="Gene3D" id="3.30.565.10">
    <property type="entry name" value="Histidine kinase-like ATPase, C-terminal domain"/>
    <property type="match status" value="1"/>
</dbReference>
<evidence type="ECO:0000256" key="9">
    <source>
        <dbReference type="SAM" id="Phobius"/>
    </source>
</evidence>
<dbReference type="InterPro" id="IPR003594">
    <property type="entry name" value="HATPase_dom"/>
</dbReference>
<dbReference type="PANTHER" id="PTHR42878:SF7">
    <property type="entry name" value="SENSOR HISTIDINE KINASE GLRK"/>
    <property type="match status" value="1"/>
</dbReference>
<dbReference type="Pfam" id="PF02518">
    <property type="entry name" value="HATPase_c"/>
    <property type="match status" value="1"/>
</dbReference>
<keyword evidence="7" id="KW-0067">ATP-binding</keyword>
<dbReference type="EC" id="2.7.13.3" evidence="2"/>
<evidence type="ECO:0000256" key="2">
    <source>
        <dbReference type="ARBA" id="ARBA00012438"/>
    </source>
</evidence>
<dbReference type="STRING" id="653733.Selin_0585"/>
<dbReference type="CDD" id="cd00082">
    <property type="entry name" value="HisKA"/>
    <property type="match status" value="1"/>
</dbReference>
<evidence type="ECO:0000256" key="3">
    <source>
        <dbReference type="ARBA" id="ARBA00022553"/>
    </source>
</evidence>
<dbReference type="PROSITE" id="PS50109">
    <property type="entry name" value="HIS_KIN"/>
    <property type="match status" value="1"/>
</dbReference>
<dbReference type="RefSeq" id="WP_013505221.1">
    <property type="nucleotide sequence ID" value="NC_014836.1"/>
</dbReference>
<organism evidence="11 12">
    <name type="scientific">Desulfurispirillum indicum (strain ATCC BAA-1389 / DSM 22839 / S5)</name>
    <dbReference type="NCBI Taxonomy" id="653733"/>
    <lineage>
        <taxon>Bacteria</taxon>
        <taxon>Pseudomonadati</taxon>
        <taxon>Chrysiogenota</taxon>
        <taxon>Chrysiogenia</taxon>
        <taxon>Chrysiogenales</taxon>
        <taxon>Chrysiogenaceae</taxon>
        <taxon>Desulfurispirillum</taxon>
    </lineage>
</organism>
<dbReference type="InterPro" id="IPR003661">
    <property type="entry name" value="HisK_dim/P_dom"/>
</dbReference>
<evidence type="ECO:0000256" key="5">
    <source>
        <dbReference type="ARBA" id="ARBA00022741"/>
    </source>
</evidence>
<evidence type="ECO:0000256" key="6">
    <source>
        <dbReference type="ARBA" id="ARBA00022777"/>
    </source>
</evidence>
<evidence type="ECO:0000256" key="4">
    <source>
        <dbReference type="ARBA" id="ARBA00022679"/>
    </source>
</evidence>
<protein>
    <recommendedName>
        <fullName evidence="2">histidine kinase</fullName>
        <ecNumber evidence="2">2.7.13.3</ecNumber>
    </recommendedName>
</protein>
<comment type="catalytic activity">
    <reaction evidence="1">
        <text>ATP + protein L-histidine = ADP + protein N-phospho-L-histidine.</text>
        <dbReference type="EC" id="2.7.13.3"/>
    </reaction>
</comment>
<dbReference type="SMART" id="SM00387">
    <property type="entry name" value="HATPase_c"/>
    <property type="match status" value="1"/>
</dbReference>
<keyword evidence="6 11" id="KW-0418">Kinase</keyword>
<dbReference type="InterPro" id="IPR005467">
    <property type="entry name" value="His_kinase_dom"/>
</dbReference>
<dbReference type="GO" id="GO:0000155">
    <property type="term" value="F:phosphorelay sensor kinase activity"/>
    <property type="evidence" value="ECO:0007669"/>
    <property type="project" value="InterPro"/>
</dbReference>
<dbReference type="eggNOG" id="COG0642">
    <property type="taxonomic scope" value="Bacteria"/>
</dbReference>
<keyword evidence="9" id="KW-0472">Membrane</keyword>
<evidence type="ECO:0000256" key="7">
    <source>
        <dbReference type="ARBA" id="ARBA00022840"/>
    </source>
</evidence>
<dbReference type="SUPFAM" id="SSF47384">
    <property type="entry name" value="Homodimeric domain of signal transducing histidine kinase"/>
    <property type="match status" value="1"/>
</dbReference>
<dbReference type="PRINTS" id="PR00344">
    <property type="entry name" value="BCTRLSENSOR"/>
</dbReference>
<keyword evidence="4" id="KW-0808">Transferase</keyword>
<feature type="transmembrane region" description="Helical" evidence="9">
    <location>
        <begin position="12"/>
        <end position="32"/>
    </location>
</feature>
<dbReference type="HOGENOM" id="CLU_656768_0_0_0"/>
<dbReference type="GO" id="GO:0007234">
    <property type="term" value="P:osmosensory signaling via phosphorelay pathway"/>
    <property type="evidence" value="ECO:0007669"/>
    <property type="project" value="TreeGrafter"/>
</dbReference>
<dbReference type="InterPro" id="IPR004358">
    <property type="entry name" value="Sig_transdc_His_kin-like_C"/>
</dbReference>
<dbReference type="InterPro" id="IPR050351">
    <property type="entry name" value="BphY/WalK/GraS-like"/>
</dbReference>
<dbReference type="KEGG" id="din:Selin_0585"/>
<dbReference type="GO" id="GO:0000156">
    <property type="term" value="F:phosphorelay response regulator activity"/>
    <property type="evidence" value="ECO:0007669"/>
    <property type="project" value="TreeGrafter"/>
</dbReference>
<name>E6W101_DESIS</name>
<accession>E6W101</accession>
<dbReference type="Gene3D" id="1.10.287.130">
    <property type="match status" value="1"/>
</dbReference>
<evidence type="ECO:0000256" key="8">
    <source>
        <dbReference type="ARBA" id="ARBA00023012"/>
    </source>
</evidence>
<dbReference type="PANTHER" id="PTHR42878">
    <property type="entry name" value="TWO-COMPONENT HISTIDINE KINASE"/>
    <property type="match status" value="1"/>
</dbReference>
<dbReference type="Pfam" id="PF00512">
    <property type="entry name" value="HisKA"/>
    <property type="match status" value="1"/>
</dbReference>
<keyword evidence="3" id="KW-0597">Phosphoprotein</keyword>
<dbReference type="SUPFAM" id="SSF55874">
    <property type="entry name" value="ATPase domain of HSP90 chaperone/DNA topoisomerase II/histidine kinase"/>
    <property type="match status" value="1"/>
</dbReference>
<dbReference type="GO" id="GO:0005524">
    <property type="term" value="F:ATP binding"/>
    <property type="evidence" value="ECO:0007669"/>
    <property type="project" value="UniProtKB-KW"/>
</dbReference>
<dbReference type="AlphaFoldDB" id="E6W101"/>
<keyword evidence="12" id="KW-1185">Reference proteome</keyword>
<keyword evidence="9" id="KW-0812">Transmembrane</keyword>
<dbReference type="GO" id="GO:0030295">
    <property type="term" value="F:protein kinase activator activity"/>
    <property type="evidence" value="ECO:0007669"/>
    <property type="project" value="TreeGrafter"/>
</dbReference>
<dbReference type="Proteomes" id="UP000002572">
    <property type="component" value="Chromosome"/>
</dbReference>
<dbReference type="SMART" id="SM00388">
    <property type="entry name" value="HisKA"/>
    <property type="match status" value="1"/>
</dbReference>
<feature type="transmembrane region" description="Helical" evidence="9">
    <location>
        <begin position="182"/>
        <end position="205"/>
    </location>
</feature>
<keyword evidence="5" id="KW-0547">Nucleotide-binding</keyword>
<reference evidence="11 12" key="1">
    <citation type="submission" date="2010-12" db="EMBL/GenBank/DDBJ databases">
        <title>Complete sequence of Desulfurispirillum indicum S5.</title>
        <authorList>
            <consortium name="US DOE Joint Genome Institute"/>
            <person name="Lucas S."/>
            <person name="Copeland A."/>
            <person name="Lapidus A."/>
            <person name="Cheng J.-F."/>
            <person name="Goodwin L."/>
            <person name="Pitluck S."/>
            <person name="Chertkov O."/>
            <person name="Held B."/>
            <person name="Detter J.C."/>
            <person name="Han C."/>
            <person name="Tapia R."/>
            <person name="Land M."/>
            <person name="Hauser L."/>
            <person name="Kyrpides N."/>
            <person name="Ivanova N."/>
            <person name="Mikhailova N."/>
            <person name="Haggblom M."/>
            <person name="Rauschenbach I."/>
            <person name="Bini E."/>
            <person name="Woyke T."/>
        </authorList>
    </citation>
    <scope>NUCLEOTIDE SEQUENCE [LARGE SCALE GENOMIC DNA]</scope>
    <source>
        <strain evidence="12">ATCC BAA-1389 / DSM 22839 / S5</strain>
    </source>
</reference>
<evidence type="ECO:0000313" key="11">
    <source>
        <dbReference type="EMBL" id="ADU65333.1"/>
    </source>
</evidence>
<gene>
    <name evidence="11" type="ordered locus">Selin_0585</name>
</gene>
<proteinExistence type="predicted"/>
<dbReference type="OrthoDB" id="1931120at2"/>
<dbReference type="InParanoid" id="E6W101"/>
<dbReference type="InterPro" id="IPR036097">
    <property type="entry name" value="HisK_dim/P_sf"/>
</dbReference>
<evidence type="ECO:0000313" key="12">
    <source>
        <dbReference type="Proteomes" id="UP000002572"/>
    </source>
</evidence>
<feature type="domain" description="Histidine kinase" evidence="10">
    <location>
        <begin position="226"/>
        <end position="426"/>
    </location>
</feature>
<evidence type="ECO:0000256" key="1">
    <source>
        <dbReference type="ARBA" id="ARBA00000085"/>
    </source>
</evidence>
<sequence length="426" mass="48300">MSFFMKHIPQKLKALLLVAVCLNAVIIVLSLYSAHRTMEAYRANLMEFGRAVIHAFESGNRVLMMFSPMHAGQVEVLLQEISQQEAVANVVIYAGDGSPLVSLKPVDHQWLVTDFEGEFVVEAADFYFIYRKLRLTDGGRIMGVWNRFHREEMFRKGLYIMLSIDKTPINALRNKHYFDVSLVIFVQVLLVVIYGFLVKLINIHVQREAKLKRMEQEAELGRFSSVLAHEIKNPLSSMAGLIGFALKKENDPHIRDILQRSLDETNRLNTIANDFLAYGKDIPLEKAPVQLGELWQKAADLLEHEITHKEIDLRITGSDFSILADREKLLQAFVNFLLNAVEASPHGQPVEILLDSAVRSVQVKNAVESSLQCHADDLFRPFFTTKTKGSGLGLSISRKILELHGFQCRIFATNPFTVHIDFQVSP</sequence>
<keyword evidence="8" id="KW-0902">Two-component regulatory system</keyword>